<reference evidence="2" key="1">
    <citation type="journal article" date="2023" name="GigaByte">
        <title>Genome assembly of the bearded iris, Iris pallida Lam.</title>
        <authorList>
            <person name="Bruccoleri R.E."/>
            <person name="Oakeley E.J."/>
            <person name="Faust A.M.E."/>
            <person name="Altorfer M."/>
            <person name="Dessus-Babus S."/>
            <person name="Burckhardt D."/>
            <person name="Oertli M."/>
            <person name="Naumann U."/>
            <person name="Petersen F."/>
            <person name="Wong J."/>
        </authorList>
    </citation>
    <scope>NUCLEOTIDE SEQUENCE</scope>
    <source>
        <strain evidence="2">GSM-AAB239-AS_SAM_17_03QT</strain>
    </source>
</reference>
<dbReference type="AlphaFoldDB" id="A0AAX6G9P0"/>
<dbReference type="EMBL" id="JANAVB010021600">
    <property type="protein sequence ID" value="KAJ6825446.1"/>
    <property type="molecule type" value="Genomic_DNA"/>
</dbReference>
<accession>A0AAX6G9P0</accession>
<proteinExistence type="predicted"/>
<reference evidence="2" key="2">
    <citation type="submission" date="2023-04" db="EMBL/GenBank/DDBJ databases">
        <authorList>
            <person name="Bruccoleri R.E."/>
            <person name="Oakeley E.J."/>
            <person name="Faust A.-M."/>
            <person name="Dessus-Babus S."/>
            <person name="Altorfer M."/>
            <person name="Burckhardt D."/>
            <person name="Oertli M."/>
            <person name="Naumann U."/>
            <person name="Petersen F."/>
            <person name="Wong J."/>
        </authorList>
    </citation>
    <scope>NUCLEOTIDE SEQUENCE</scope>
    <source>
        <strain evidence="2">GSM-AAB239-AS_SAM_17_03QT</strain>
        <tissue evidence="2">Leaf</tissue>
    </source>
</reference>
<sequence>MTVERSIAPERRRRGRPRGAVGRDVSGVMIGWKEALARRNPSRGRTGMLTGLGTGRMCAEGGRHARWGCGRLAGRAQHTLRGSIDTDEDGFHRSHVRPFRPKARRSRRMARRRWTR</sequence>
<comment type="caution">
    <text evidence="2">The sequence shown here is derived from an EMBL/GenBank/DDBJ whole genome shotgun (WGS) entry which is preliminary data.</text>
</comment>
<feature type="compositionally biased region" description="Basic residues" evidence="1">
    <location>
        <begin position="93"/>
        <end position="116"/>
    </location>
</feature>
<feature type="region of interest" description="Disordered" evidence="1">
    <location>
        <begin position="83"/>
        <end position="116"/>
    </location>
</feature>
<keyword evidence="3" id="KW-1185">Reference proteome</keyword>
<evidence type="ECO:0000256" key="1">
    <source>
        <dbReference type="SAM" id="MobiDB-lite"/>
    </source>
</evidence>
<protein>
    <submittedName>
        <fullName evidence="2">Pollen-specific leucine-rich repeat extensin-like protein 3</fullName>
    </submittedName>
</protein>
<dbReference type="Proteomes" id="UP001140949">
    <property type="component" value="Unassembled WGS sequence"/>
</dbReference>
<evidence type="ECO:0000313" key="3">
    <source>
        <dbReference type="Proteomes" id="UP001140949"/>
    </source>
</evidence>
<name>A0AAX6G9P0_IRIPA</name>
<gene>
    <name evidence="2" type="ORF">M6B38_376185</name>
</gene>
<organism evidence="2 3">
    <name type="scientific">Iris pallida</name>
    <name type="common">Sweet iris</name>
    <dbReference type="NCBI Taxonomy" id="29817"/>
    <lineage>
        <taxon>Eukaryota</taxon>
        <taxon>Viridiplantae</taxon>
        <taxon>Streptophyta</taxon>
        <taxon>Embryophyta</taxon>
        <taxon>Tracheophyta</taxon>
        <taxon>Spermatophyta</taxon>
        <taxon>Magnoliopsida</taxon>
        <taxon>Liliopsida</taxon>
        <taxon>Asparagales</taxon>
        <taxon>Iridaceae</taxon>
        <taxon>Iridoideae</taxon>
        <taxon>Irideae</taxon>
        <taxon>Iris</taxon>
    </lineage>
</organism>
<feature type="region of interest" description="Disordered" evidence="1">
    <location>
        <begin position="1"/>
        <end position="22"/>
    </location>
</feature>
<evidence type="ECO:0000313" key="2">
    <source>
        <dbReference type="EMBL" id="KAJ6825446.1"/>
    </source>
</evidence>